<dbReference type="GO" id="GO:0050567">
    <property type="term" value="F:glutaminyl-tRNA synthase (glutamine-hydrolyzing) activity"/>
    <property type="evidence" value="ECO:0007669"/>
    <property type="project" value="UniProtKB-UniRule"/>
</dbReference>
<dbReference type="AlphaFoldDB" id="A0A2A8D368"/>
<feature type="compositionally biased region" description="Basic and acidic residues" evidence="2">
    <location>
        <begin position="60"/>
        <end position="76"/>
    </location>
</feature>
<dbReference type="PANTHER" id="PTHR15004">
    <property type="entry name" value="GLUTAMYL-TRNA(GLN) AMIDOTRANSFERASE SUBUNIT C, MITOCHONDRIAL"/>
    <property type="match status" value="1"/>
</dbReference>
<comment type="similarity">
    <text evidence="1">Belongs to the GatC family.</text>
</comment>
<keyword evidence="3" id="KW-0808">Transferase</keyword>
<keyword evidence="4" id="KW-1185">Reference proteome</keyword>
<comment type="catalytic activity">
    <reaction evidence="1">
        <text>L-glutamyl-tRNA(Gln) + L-glutamine + ATP + H2O = L-glutaminyl-tRNA(Gln) + L-glutamate + ADP + phosphate + H(+)</text>
        <dbReference type="Rhea" id="RHEA:17521"/>
        <dbReference type="Rhea" id="RHEA-COMP:9681"/>
        <dbReference type="Rhea" id="RHEA-COMP:9684"/>
        <dbReference type="ChEBI" id="CHEBI:15377"/>
        <dbReference type="ChEBI" id="CHEBI:15378"/>
        <dbReference type="ChEBI" id="CHEBI:29985"/>
        <dbReference type="ChEBI" id="CHEBI:30616"/>
        <dbReference type="ChEBI" id="CHEBI:43474"/>
        <dbReference type="ChEBI" id="CHEBI:58359"/>
        <dbReference type="ChEBI" id="CHEBI:78520"/>
        <dbReference type="ChEBI" id="CHEBI:78521"/>
        <dbReference type="ChEBI" id="CHEBI:456216"/>
    </reaction>
</comment>
<comment type="caution">
    <text evidence="3">The sequence shown here is derived from an EMBL/GenBank/DDBJ whole genome shotgun (WGS) entry which is preliminary data.</text>
</comment>
<evidence type="ECO:0000256" key="1">
    <source>
        <dbReference type="HAMAP-Rule" id="MF_00122"/>
    </source>
</evidence>
<dbReference type="Gene3D" id="1.10.20.60">
    <property type="entry name" value="Glu-tRNAGln amidotransferase C subunit, N-terminal domain"/>
    <property type="match status" value="1"/>
</dbReference>
<evidence type="ECO:0000256" key="2">
    <source>
        <dbReference type="SAM" id="MobiDB-lite"/>
    </source>
</evidence>
<gene>
    <name evidence="1" type="primary">gatC</name>
    <name evidence="3" type="ORF">CRI94_03315</name>
</gene>
<sequence length="95" mass="10705">MSVSRDDVRSIAALARLSFSEEEESDLAEDLNRILEYVKDLDRVDTSGVEPMTHVLELANRTREDSSTSRISRDEALSNAPDTDGKHFRVPKVIE</sequence>
<dbReference type="GO" id="GO:0006412">
    <property type="term" value="P:translation"/>
    <property type="evidence" value="ECO:0007669"/>
    <property type="project" value="UniProtKB-UniRule"/>
</dbReference>
<keyword evidence="1" id="KW-0436">Ligase</keyword>
<protein>
    <recommendedName>
        <fullName evidence="1">Aspartyl/glutamyl-tRNA(Asn/Gln) amidotransferase subunit C</fullName>
        <shortName evidence="1">Asp/Glu-ADT subunit C</shortName>
        <ecNumber evidence="1">6.3.5.-</ecNumber>
    </recommendedName>
</protein>
<dbReference type="Pfam" id="PF02686">
    <property type="entry name" value="GatC"/>
    <property type="match status" value="1"/>
</dbReference>
<dbReference type="Proteomes" id="UP000220102">
    <property type="component" value="Unassembled WGS sequence"/>
</dbReference>
<accession>A0A2A8D368</accession>
<name>A0A2A8D368_9BACT</name>
<reference evidence="3 4" key="1">
    <citation type="submission" date="2017-10" db="EMBL/GenBank/DDBJ databases">
        <title>Draft genome of Longibacter Salinarum.</title>
        <authorList>
            <person name="Goh K.M."/>
            <person name="Shamsir M.S."/>
            <person name="Lim S.W."/>
        </authorList>
    </citation>
    <scope>NUCLEOTIDE SEQUENCE [LARGE SCALE GENOMIC DNA]</scope>
    <source>
        <strain evidence="3 4">KCTC 52045</strain>
    </source>
</reference>
<dbReference type="GO" id="GO:0070681">
    <property type="term" value="P:glutaminyl-tRNAGln biosynthesis via transamidation"/>
    <property type="evidence" value="ECO:0007669"/>
    <property type="project" value="TreeGrafter"/>
</dbReference>
<dbReference type="RefSeq" id="WP_098074220.1">
    <property type="nucleotide sequence ID" value="NZ_PDEQ01000001.1"/>
</dbReference>
<dbReference type="GO" id="GO:0006450">
    <property type="term" value="P:regulation of translational fidelity"/>
    <property type="evidence" value="ECO:0007669"/>
    <property type="project" value="InterPro"/>
</dbReference>
<keyword evidence="1" id="KW-0648">Protein biosynthesis</keyword>
<dbReference type="EMBL" id="PDEQ01000001">
    <property type="protein sequence ID" value="PEN15321.1"/>
    <property type="molecule type" value="Genomic_DNA"/>
</dbReference>
<dbReference type="InterPro" id="IPR003837">
    <property type="entry name" value="GatC"/>
</dbReference>
<dbReference type="GO" id="GO:0050566">
    <property type="term" value="F:asparaginyl-tRNA synthase (glutamine-hydrolyzing) activity"/>
    <property type="evidence" value="ECO:0007669"/>
    <property type="project" value="RHEA"/>
</dbReference>
<feature type="compositionally biased region" description="Basic and acidic residues" evidence="2">
    <location>
        <begin position="83"/>
        <end position="95"/>
    </location>
</feature>
<dbReference type="GO" id="GO:0016740">
    <property type="term" value="F:transferase activity"/>
    <property type="evidence" value="ECO:0007669"/>
    <property type="project" value="UniProtKB-KW"/>
</dbReference>
<dbReference type="OrthoDB" id="9813938at2"/>
<keyword evidence="1" id="KW-0547">Nucleotide-binding</keyword>
<evidence type="ECO:0000313" key="4">
    <source>
        <dbReference type="Proteomes" id="UP000220102"/>
    </source>
</evidence>
<keyword evidence="1" id="KW-0067">ATP-binding</keyword>
<comment type="subunit">
    <text evidence="1">Heterotrimer of A, B and C subunits.</text>
</comment>
<dbReference type="HAMAP" id="MF_00122">
    <property type="entry name" value="GatC"/>
    <property type="match status" value="1"/>
</dbReference>
<dbReference type="PANTHER" id="PTHR15004:SF0">
    <property type="entry name" value="GLUTAMYL-TRNA(GLN) AMIDOTRANSFERASE SUBUNIT C, MITOCHONDRIAL"/>
    <property type="match status" value="1"/>
</dbReference>
<proteinExistence type="inferred from homology"/>
<organism evidence="3 4">
    <name type="scientific">Longibacter salinarum</name>
    <dbReference type="NCBI Taxonomy" id="1850348"/>
    <lineage>
        <taxon>Bacteria</taxon>
        <taxon>Pseudomonadati</taxon>
        <taxon>Rhodothermota</taxon>
        <taxon>Rhodothermia</taxon>
        <taxon>Rhodothermales</taxon>
        <taxon>Salisaetaceae</taxon>
        <taxon>Longibacter</taxon>
    </lineage>
</organism>
<dbReference type="SUPFAM" id="SSF141000">
    <property type="entry name" value="Glu-tRNAGln amidotransferase C subunit"/>
    <property type="match status" value="1"/>
</dbReference>
<evidence type="ECO:0000313" key="3">
    <source>
        <dbReference type="EMBL" id="PEN15321.1"/>
    </source>
</evidence>
<feature type="region of interest" description="Disordered" evidence="2">
    <location>
        <begin position="60"/>
        <end position="95"/>
    </location>
</feature>
<dbReference type="EC" id="6.3.5.-" evidence="1"/>
<dbReference type="InterPro" id="IPR036113">
    <property type="entry name" value="Asp/Glu-ADT_sf_sub_c"/>
</dbReference>
<dbReference type="GO" id="GO:0005524">
    <property type="term" value="F:ATP binding"/>
    <property type="evidence" value="ECO:0007669"/>
    <property type="project" value="UniProtKB-KW"/>
</dbReference>
<comment type="catalytic activity">
    <reaction evidence="1">
        <text>L-aspartyl-tRNA(Asn) + L-glutamine + ATP + H2O = L-asparaginyl-tRNA(Asn) + L-glutamate + ADP + phosphate + 2 H(+)</text>
        <dbReference type="Rhea" id="RHEA:14513"/>
        <dbReference type="Rhea" id="RHEA-COMP:9674"/>
        <dbReference type="Rhea" id="RHEA-COMP:9677"/>
        <dbReference type="ChEBI" id="CHEBI:15377"/>
        <dbReference type="ChEBI" id="CHEBI:15378"/>
        <dbReference type="ChEBI" id="CHEBI:29985"/>
        <dbReference type="ChEBI" id="CHEBI:30616"/>
        <dbReference type="ChEBI" id="CHEBI:43474"/>
        <dbReference type="ChEBI" id="CHEBI:58359"/>
        <dbReference type="ChEBI" id="CHEBI:78515"/>
        <dbReference type="ChEBI" id="CHEBI:78516"/>
        <dbReference type="ChEBI" id="CHEBI:456216"/>
    </reaction>
</comment>
<dbReference type="NCBIfam" id="TIGR00135">
    <property type="entry name" value="gatC"/>
    <property type="match status" value="1"/>
</dbReference>
<comment type="function">
    <text evidence="1">Allows the formation of correctly charged Asn-tRNA(Asn) or Gln-tRNA(Gln) through the transamidation of misacylated Asp-tRNA(Asn) or Glu-tRNA(Gln) in organisms which lack either or both of asparaginyl-tRNA or glutaminyl-tRNA synthetases. The reaction takes place in the presence of glutamine and ATP through an activated phospho-Asp-tRNA(Asn) or phospho-Glu-tRNA(Gln).</text>
</comment>